<reference evidence="4" key="1">
    <citation type="journal article" date="2014" name="Genome Announc.">
        <title>Genome sequence of the pathogenic fungus Sporothrix schenckii (ATCC 58251).</title>
        <authorList>
            <person name="Cuomo C.A."/>
            <person name="Rodriguez-Del Valle N."/>
            <person name="Perez-Sanchez L."/>
            <person name="Abouelleil A."/>
            <person name="Goldberg J."/>
            <person name="Young S."/>
            <person name="Zeng Q."/>
            <person name="Birren B.W."/>
        </authorList>
    </citation>
    <scope>NUCLEOTIDE SEQUENCE [LARGE SCALE GENOMIC DNA]</scope>
    <source>
        <strain evidence="4">ATCC 58251 / de Perez 2211183</strain>
    </source>
</reference>
<dbReference type="eggNOG" id="KOG0143">
    <property type="taxonomic scope" value="Eukaryota"/>
</dbReference>
<organism evidence="3 4">
    <name type="scientific">Sporothrix schenckii (strain ATCC 58251 / de Perez 2211183)</name>
    <name type="common">Rose-picker's disease fungus</name>
    <dbReference type="NCBI Taxonomy" id="1391915"/>
    <lineage>
        <taxon>Eukaryota</taxon>
        <taxon>Fungi</taxon>
        <taxon>Dikarya</taxon>
        <taxon>Ascomycota</taxon>
        <taxon>Pezizomycotina</taxon>
        <taxon>Sordariomycetes</taxon>
        <taxon>Sordariomycetidae</taxon>
        <taxon>Ophiostomatales</taxon>
        <taxon>Ophiostomataceae</taxon>
        <taxon>Sporothrix</taxon>
    </lineage>
</organism>
<name>U7PY73_SPOS1</name>
<evidence type="ECO:0000256" key="2">
    <source>
        <dbReference type="SAM" id="MobiDB-lite"/>
    </source>
</evidence>
<dbReference type="PANTHER" id="PTHR47990">
    <property type="entry name" value="2-OXOGLUTARATE (2OG) AND FE(II)-DEPENDENT OXYGENASE SUPERFAMILY PROTEIN-RELATED"/>
    <property type="match status" value="1"/>
</dbReference>
<evidence type="ECO:0008006" key="5">
    <source>
        <dbReference type="Google" id="ProtNLM"/>
    </source>
</evidence>
<dbReference type="Gene3D" id="2.60.120.330">
    <property type="entry name" value="B-lactam Antibiotic, Isopenicillin N Synthase, Chain"/>
    <property type="match status" value="1"/>
</dbReference>
<gene>
    <name evidence="3" type="ORF">HMPREF1624_04610</name>
</gene>
<evidence type="ECO:0000256" key="1">
    <source>
        <dbReference type="ARBA" id="ARBA00008056"/>
    </source>
</evidence>
<evidence type="ECO:0000313" key="3">
    <source>
        <dbReference type="EMBL" id="ERS99410.1"/>
    </source>
</evidence>
<comment type="similarity">
    <text evidence="1">Belongs to the iron/ascorbate-dependent oxidoreductase family.</text>
</comment>
<dbReference type="InterPro" id="IPR027443">
    <property type="entry name" value="IPNS-like_sf"/>
</dbReference>
<dbReference type="EMBL" id="KI440845">
    <property type="protein sequence ID" value="ERS99410.1"/>
    <property type="molecule type" value="Genomic_DNA"/>
</dbReference>
<sequence>MASPPCSPSAEYDETSTLEDVRYSSKSVPRISLHNFEARVGSVTADIAAAAKQHGHRRTVLWGFFALPDEIKANTPYATSCDAGWEQETMFVPPSAGETAAANMQLSKEASGQSNSRYQKKKEMYCMQLNESRMARRWVSDKDLQGVRHQSQSFMQACHLLSMRLMVCLARGLGYTKENGKDDHVFAKAHAMSRQGIQTVLRAQRYYVVDQPRRLPSRVPTMPTMPSMQTTPTTPTTPTATNSPSSQSNGSAQIQVDRSGSATHAGLDWSFLTLRFLRPGQSGLEICPGRKTVTRHTTSANAEWTKIEIKDGDIVCNVGDLLMFWSDDQYKSTLYRERAPGDPAVGVYGDCYSLAYCNLPSRDCVLQGPLRKYPAMTAGKLMDLVRKRNMAELEDKRRRKEVAETIAATSDDPSAVAGTAAAALASHMSSYMESYFM</sequence>
<dbReference type="HOGENOM" id="CLU_010119_6_2_1"/>
<dbReference type="Proteomes" id="UP000018087">
    <property type="component" value="Unassembled WGS sequence"/>
</dbReference>
<dbReference type="SUPFAM" id="SSF51197">
    <property type="entry name" value="Clavaminate synthase-like"/>
    <property type="match status" value="1"/>
</dbReference>
<keyword evidence="4" id="KW-1185">Reference proteome</keyword>
<dbReference type="AlphaFoldDB" id="U7PY73"/>
<dbReference type="InterPro" id="IPR050231">
    <property type="entry name" value="Iron_ascorbate_oxido_reductase"/>
</dbReference>
<dbReference type="OrthoDB" id="288590at2759"/>
<feature type="region of interest" description="Disordered" evidence="2">
    <location>
        <begin position="214"/>
        <end position="257"/>
    </location>
</feature>
<dbReference type="STRING" id="1391915.U7PY73"/>
<protein>
    <recommendedName>
        <fullName evidence="5">Isopenicillin N synthase-like Fe(2+) 2OG dioxygenase domain-containing protein</fullName>
    </recommendedName>
</protein>
<accession>U7PY73</accession>
<feature type="compositionally biased region" description="Low complexity" evidence="2">
    <location>
        <begin position="220"/>
        <end position="249"/>
    </location>
</feature>
<evidence type="ECO:0000313" key="4">
    <source>
        <dbReference type="Proteomes" id="UP000018087"/>
    </source>
</evidence>
<proteinExistence type="inferred from homology"/>